<feature type="transmembrane region" description="Helical" evidence="1">
    <location>
        <begin position="43"/>
        <end position="68"/>
    </location>
</feature>
<proteinExistence type="predicted"/>
<keyword evidence="1" id="KW-1133">Transmembrane helix</keyword>
<sequence length="71" mass="8593">MVEHISCVQQSHFLFPFSFCVYINCYEYWVPRMKRKRPQNTDYICLCFGSIVIKFMKIFKNMCFYAGILKS</sequence>
<dbReference type="Proteomes" id="UP001448207">
    <property type="component" value="Unassembled WGS sequence"/>
</dbReference>
<dbReference type="EMBL" id="JBCLYO010000029">
    <property type="protein sequence ID" value="KAL0076913.1"/>
    <property type="molecule type" value="Genomic_DNA"/>
</dbReference>
<organism evidence="2 3">
    <name type="scientific">Phycomyces blakesleeanus</name>
    <dbReference type="NCBI Taxonomy" id="4837"/>
    <lineage>
        <taxon>Eukaryota</taxon>
        <taxon>Fungi</taxon>
        <taxon>Fungi incertae sedis</taxon>
        <taxon>Mucoromycota</taxon>
        <taxon>Mucoromycotina</taxon>
        <taxon>Mucoromycetes</taxon>
        <taxon>Mucorales</taxon>
        <taxon>Phycomycetaceae</taxon>
        <taxon>Phycomyces</taxon>
    </lineage>
</organism>
<evidence type="ECO:0000313" key="3">
    <source>
        <dbReference type="Proteomes" id="UP001448207"/>
    </source>
</evidence>
<keyword evidence="1" id="KW-0812">Transmembrane</keyword>
<reference evidence="2 3" key="1">
    <citation type="submission" date="2024-04" db="EMBL/GenBank/DDBJ databases">
        <title>Symmetric and asymmetric DNA N6-adenine methylation regulates different biological responses in Mucorales.</title>
        <authorList>
            <consortium name="Lawrence Berkeley National Laboratory"/>
            <person name="Lax C."/>
            <person name="Mondo S.J."/>
            <person name="Osorio-Concepcion M."/>
            <person name="Muszewska A."/>
            <person name="Corrochano-Luque M."/>
            <person name="Gutierrez G."/>
            <person name="Riley R."/>
            <person name="Lipzen A."/>
            <person name="Guo J."/>
            <person name="Hundley H."/>
            <person name="Amirebrahimi M."/>
            <person name="Ng V."/>
            <person name="Lorenzo-Gutierrez D."/>
            <person name="Binder U."/>
            <person name="Yang J."/>
            <person name="Song Y."/>
            <person name="Canovas D."/>
            <person name="Navarro E."/>
            <person name="Freitag M."/>
            <person name="Gabaldon T."/>
            <person name="Grigoriev I.V."/>
            <person name="Corrochano L.M."/>
            <person name="Nicolas F.E."/>
            <person name="Garre V."/>
        </authorList>
    </citation>
    <scope>NUCLEOTIDE SEQUENCE [LARGE SCALE GENOMIC DNA]</scope>
    <source>
        <strain evidence="2 3">L51</strain>
    </source>
</reference>
<comment type="caution">
    <text evidence="2">The sequence shown here is derived from an EMBL/GenBank/DDBJ whole genome shotgun (WGS) entry which is preliminary data.</text>
</comment>
<gene>
    <name evidence="2" type="ORF">J3Q64DRAFT_1769753</name>
</gene>
<keyword evidence="3" id="KW-1185">Reference proteome</keyword>
<protein>
    <submittedName>
        <fullName evidence="2">Uncharacterized protein</fullName>
    </submittedName>
</protein>
<evidence type="ECO:0000256" key="1">
    <source>
        <dbReference type="SAM" id="Phobius"/>
    </source>
</evidence>
<keyword evidence="1" id="KW-0472">Membrane</keyword>
<feature type="transmembrane region" description="Helical" evidence="1">
    <location>
        <begin position="12"/>
        <end position="31"/>
    </location>
</feature>
<evidence type="ECO:0000313" key="2">
    <source>
        <dbReference type="EMBL" id="KAL0076913.1"/>
    </source>
</evidence>
<accession>A0ABR3ALQ8</accession>
<name>A0ABR3ALQ8_PHYBL</name>